<sequence>MQNKNGRSNTNDIIQNDNLEHLMPHKRNFLRKKKNYQLKLQPKQMKDQISSSQLEEQQEKDSLKKFNDFVNLSKIKQQSKNKIPSKLPVIQKVRSKSSQVQTQNQPNSEFIPEIMGNLEQEKISMRPIFKSINQLLSKHSLKPNYPKFTTESENENFFNNDKSILKQLLFLQRLPEFLNQNKNHFLNIGKYVQEKIEQKRTDNFLQQYKNAAKYQSDEEDSGCLLSSKELQKIDEIKNRRKVIIKIAQRKSPKFLYPLGPKIRVPNYSLENQYFQVQQNSTNRAKGFQPSHKYKNHYSQEDEISIQKLDSPPKDKFFPTSSMQEDYLNIKIQQLVRSLL</sequence>
<accession>A0A8S1LBW4</accession>
<evidence type="ECO:0000256" key="1">
    <source>
        <dbReference type="SAM" id="MobiDB-lite"/>
    </source>
</evidence>
<protein>
    <submittedName>
        <fullName evidence="2">Uncharacterized protein</fullName>
    </submittedName>
</protein>
<keyword evidence="3" id="KW-1185">Reference proteome</keyword>
<feature type="region of interest" description="Disordered" evidence="1">
    <location>
        <begin position="40"/>
        <end position="60"/>
    </location>
</feature>
<comment type="caution">
    <text evidence="2">The sequence shown here is derived from an EMBL/GenBank/DDBJ whole genome shotgun (WGS) entry which is preliminary data.</text>
</comment>
<organism evidence="2 3">
    <name type="scientific">Paramecium sonneborni</name>
    <dbReference type="NCBI Taxonomy" id="65129"/>
    <lineage>
        <taxon>Eukaryota</taxon>
        <taxon>Sar</taxon>
        <taxon>Alveolata</taxon>
        <taxon>Ciliophora</taxon>
        <taxon>Intramacronucleata</taxon>
        <taxon>Oligohymenophorea</taxon>
        <taxon>Peniculida</taxon>
        <taxon>Parameciidae</taxon>
        <taxon>Paramecium</taxon>
    </lineage>
</organism>
<reference evidence="2" key="1">
    <citation type="submission" date="2021-01" db="EMBL/GenBank/DDBJ databases">
        <authorList>
            <consortium name="Genoscope - CEA"/>
            <person name="William W."/>
        </authorList>
    </citation>
    <scope>NUCLEOTIDE SEQUENCE</scope>
</reference>
<gene>
    <name evidence="2" type="ORF">PSON_ATCC_30995.1.T0140307</name>
</gene>
<evidence type="ECO:0000313" key="2">
    <source>
        <dbReference type="EMBL" id="CAD8060484.1"/>
    </source>
</evidence>
<name>A0A8S1LBW4_9CILI</name>
<dbReference type="Proteomes" id="UP000692954">
    <property type="component" value="Unassembled WGS sequence"/>
</dbReference>
<proteinExistence type="predicted"/>
<dbReference type="AlphaFoldDB" id="A0A8S1LBW4"/>
<dbReference type="EMBL" id="CAJJDN010000014">
    <property type="protein sequence ID" value="CAD8060484.1"/>
    <property type="molecule type" value="Genomic_DNA"/>
</dbReference>
<evidence type="ECO:0000313" key="3">
    <source>
        <dbReference type="Proteomes" id="UP000692954"/>
    </source>
</evidence>
<dbReference type="OrthoDB" id="303654at2759"/>